<feature type="region of interest" description="Disordered" evidence="1">
    <location>
        <begin position="31"/>
        <end position="56"/>
    </location>
</feature>
<dbReference type="CDD" id="cd00205">
    <property type="entry name" value="rhv_like"/>
    <property type="match status" value="2"/>
</dbReference>
<protein>
    <submittedName>
        <fullName evidence="3">Structural polyprotein</fullName>
    </submittedName>
</protein>
<evidence type="ECO:0000259" key="2">
    <source>
        <dbReference type="Pfam" id="PF00073"/>
    </source>
</evidence>
<dbReference type="Pfam" id="PF00073">
    <property type="entry name" value="Rhv"/>
    <property type="match status" value="1"/>
</dbReference>
<evidence type="ECO:0000256" key="1">
    <source>
        <dbReference type="SAM" id="MobiDB-lite"/>
    </source>
</evidence>
<dbReference type="InterPro" id="IPR001676">
    <property type="entry name" value="Picornavirus_capsid"/>
</dbReference>
<dbReference type="InterPro" id="IPR033703">
    <property type="entry name" value="Rhv-like"/>
</dbReference>
<dbReference type="EMBL" id="KX924637">
    <property type="protein sequence ID" value="API61897.1"/>
    <property type="molecule type" value="Genomic_RNA"/>
</dbReference>
<organism evidence="3">
    <name type="scientific">Drellivirus 93C3</name>
    <dbReference type="NCBI Taxonomy" id="1925775"/>
    <lineage>
        <taxon>Viruses</taxon>
    </lineage>
</organism>
<dbReference type="GO" id="GO:0005198">
    <property type="term" value="F:structural molecule activity"/>
    <property type="evidence" value="ECO:0007669"/>
    <property type="project" value="InterPro"/>
</dbReference>
<reference evidence="3" key="1">
    <citation type="submission" date="2016-09" db="EMBL/GenBank/DDBJ databases">
        <authorList>
            <person name="Capua I."/>
            <person name="De Benedictis P."/>
            <person name="Joannis T."/>
            <person name="Lombin L.H."/>
            <person name="Cattoli G."/>
        </authorList>
    </citation>
    <scope>NUCLEOTIDE SEQUENCE</scope>
    <source>
        <strain evidence="3">93C3</strain>
    </source>
</reference>
<accession>A0A1L4A1T8</accession>
<feature type="domain" description="Picornavirus capsid" evidence="2">
    <location>
        <begin position="460"/>
        <end position="546"/>
    </location>
</feature>
<feature type="non-terminal residue" evidence="3">
    <location>
        <position position="962"/>
    </location>
</feature>
<name>A0A1L4A1T8_9VIRU</name>
<dbReference type="InterPro" id="IPR029053">
    <property type="entry name" value="Viral_coat"/>
</dbReference>
<dbReference type="Gene3D" id="2.60.120.20">
    <property type="match status" value="3"/>
</dbReference>
<feature type="compositionally biased region" description="Polar residues" evidence="1">
    <location>
        <begin position="31"/>
        <end position="48"/>
    </location>
</feature>
<proteinExistence type="predicted"/>
<evidence type="ECO:0000313" key="3">
    <source>
        <dbReference type="EMBL" id="API61897.1"/>
    </source>
</evidence>
<dbReference type="SUPFAM" id="SSF88633">
    <property type="entry name" value="Positive stranded ssRNA viruses"/>
    <property type="match status" value="2"/>
</dbReference>
<sequence length="962" mass="105143">MIVSISFMTIATDDFNKIMNQISNIKITAAPTAQPSSNSSGSQVNQTDAAEPNSAVERPVGLTTFVDAEDTIFDLSHADPTATQRLLTAPDDEANSIDRVLNRPTFMSNISWTTSQAIGTILANYSVPNDLINYSSIKTCKVQYNQFMNADVVFRIEASPVQFQAGRLWLCFESYREQRGARAQYGFTSQFTALPGVEYDPAKPAPVELRIPFSSILAAWDLPIGQYGMGTLLVYVLSPLTSASTTASVTLSVQSWLENTKVRVPVQAGLASGPTRRRLDFEEFTNGSPMEYQSSEAGMAQKHTFSHALSKISNIATAFGAFPMLSSIATPVAHFSNIASRVAAYFGFAKPADVSAPTKFLSHNRAAWANADGALPLVKLAHSSENAVDHKENHFPNPIDEMDIKYIVSNPAVLNQWTWATTDAVGKVITVLPVHPGVSTFVTSGTYTFGTFAPTPLAYVASMFKYWAGSIKFKLEAVATPFHAGRLLVTYIPDYDPLYTGYSINEIGNNYSVVWDITDSSQLEFEVPYLANTPFLSCFLDDQSYTYLKNSETTGVQVRDRIRKVQNGAILVFVLNQLVSPSTAASSISVMNWVGGGEDITFAEPVLGAFKAVEVGATRIDYTSKWYDGTTMSEAPYPVVPTRLGELPECPYDMEMEEDELCYQSAPAGIAPPGIDDLSTATNQRGCYRNFIPMKRIDPQSRARLAAGEVITNLRTLTRRLTPAYAMYPQAVTTAGLWTSTTIPPSSLNVLVFDPDYFGTGDGQDDAAIYNKQIAPARASNKNWLTELESALSYVGRLYVFARGSRLYGISARPSNVINATAFANLSDEITNPTEKGTFEFRLSGLIDEDSPPRQPYFRPEDALLGYNYANSSSTTLSATNYSYGLNSVLSGNFAVEKSGESGCGLVVQVPPTSKYPFKLVTTPASSEVDYIKTHKYSAPRSRRFLELRYRPFSSTLSGATA</sequence>